<dbReference type="SUPFAM" id="SSF140576">
    <property type="entry name" value="HIV integrase-binding domain"/>
    <property type="match status" value="1"/>
</dbReference>
<keyword evidence="2 3" id="KW-0539">Nucleus</keyword>
<sequence length="521" mass="54996">MDSDADFPLGTKVLAKYSGKHYPAVVVRPNATQSRVDHKEGQFFVFYFAQPPAWSYGYHNKTDLTAIDSDAAAKIIAKSKTKVFLKAMKELNDDSKQPPEMAPDANEDAESEEEEESEESEESEEEEEASSASESEEEAKKPSKKAPTKAPAKRPAASKPKSKPNAKARKSAALSDSDDDDDQAAAPPKRAKAKAAPKSSASKSKPKTPKIQAQPTQKTTIISALPEISSSEDEVEDDEPKSKPSKPSKPAPTKAEPKAKAKAEPKPKADAKPKSKAEKPAKPASKAKTPAFNPHLLIFCLLLTAQNRRDLWPLLLDSSEPLTRCIMPVCIVALDVEHQMKAFAKELMTSLPKDSPNIPGALAALDKLDALNCKASTLMQQADIIKVVKQVGKHSNEKVSAKAKALCHKWKDMAAKSLQAASASASNGSVPPKSAGAADPPKSAPAKPNEVPQASGPSEPPKSAPPKAADASASSEGAGASASSKPTDTDAAPSPKPTDDLPSDTAEVPKSETTATPTTSA</sequence>
<dbReference type="Proteomes" id="UP000001357">
    <property type="component" value="Unassembled WGS sequence"/>
</dbReference>
<feature type="compositionally biased region" description="Low complexity" evidence="4">
    <location>
        <begin position="148"/>
        <end position="159"/>
    </location>
</feature>
<dbReference type="InterPro" id="IPR036218">
    <property type="entry name" value="HIVI-bd_sf"/>
</dbReference>
<evidence type="ECO:0000259" key="5">
    <source>
        <dbReference type="PROSITE" id="PS51319"/>
    </source>
</evidence>
<organism evidence="6 7">
    <name type="scientific">Monosiga brevicollis</name>
    <name type="common">Choanoflagellate</name>
    <dbReference type="NCBI Taxonomy" id="81824"/>
    <lineage>
        <taxon>Eukaryota</taxon>
        <taxon>Choanoflagellata</taxon>
        <taxon>Craspedida</taxon>
        <taxon>Salpingoecidae</taxon>
        <taxon>Monosiga</taxon>
    </lineage>
</organism>
<dbReference type="InterPro" id="IPR035441">
    <property type="entry name" value="TFIIS/LEDGF_dom_sf"/>
</dbReference>
<dbReference type="KEGG" id="mbr:MONBRDRAFT_31517"/>
<dbReference type="SMART" id="SM00509">
    <property type="entry name" value="TFS2N"/>
    <property type="match status" value="1"/>
</dbReference>
<keyword evidence="7" id="KW-1185">Reference proteome</keyword>
<dbReference type="EMBL" id="CH991545">
    <property type="protein sequence ID" value="EDQ91289.1"/>
    <property type="molecule type" value="Genomic_DNA"/>
</dbReference>
<evidence type="ECO:0000313" key="6">
    <source>
        <dbReference type="EMBL" id="EDQ91289.1"/>
    </source>
</evidence>
<dbReference type="Gene3D" id="1.20.930.10">
    <property type="entry name" value="Conserved domain common to transcription factors TFIIS, elongin A, CRSP70"/>
    <property type="match status" value="1"/>
</dbReference>
<dbReference type="InParanoid" id="A9UTQ2"/>
<accession>A9UTQ2</accession>
<feature type="compositionally biased region" description="Basic residues" evidence="4">
    <location>
        <begin position="160"/>
        <end position="170"/>
    </location>
</feature>
<evidence type="ECO:0000256" key="1">
    <source>
        <dbReference type="ARBA" id="ARBA00004123"/>
    </source>
</evidence>
<feature type="compositionally biased region" description="Low complexity" evidence="4">
    <location>
        <begin position="423"/>
        <end position="448"/>
    </location>
</feature>
<dbReference type="PROSITE" id="PS51319">
    <property type="entry name" value="TFIIS_N"/>
    <property type="match status" value="1"/>
</dbReference>
<feature type="compositionally biased region" description="Basic and acidic residues" evidence="4">
    <location>
        <begin position="255"/>
        <end position="281"/>
    </location>
</feature>
<reference evidence="6 7" key="1">
    <citation type="journal article" date="2008" name="Nature">
        <title>The genome of the choanoflagellate Monosiga brevicollis and the origin of metazoans.</title>
        <authorList>
            <consortium name="JGI Sequencing"/>
            <person name="King N."/>
            <person name="Westbrook M.J."/>
            <person name="Young S.L."/>
            <person name="Kuo A."/>
            <person name="Abedin M."/>
            <person name="Chapman J."/>
            <person name="Fairclough S."/>
            <person name="Hellsten U."/>
            <person name="Isogai Y."/>
            <person name="Letunic I."/>
            <person name="Marr M."/>
            <person name="Pincus D."/>
            <person name="Putnam N."/>
            <person name="Rokas A."/>
            <person name="Wright K.J."/>
            <person name="Zuzow R."/>
            <person name="Dirks W."/>
            <person name="Good M."/>
            <person name="Goodstein D."/>
            <person name="Lemons D."/>
            <person name="Li W."/>
            <person name="Lyons J.B."/>
            <person name="Morris A."/>
            <person name="Nichols S."/>
            <person name="Richter D.J."/>
            <person name="Salamov A."/>
            <person name="Bork P."/>
            <person name="Lim W.A."/>
            <person name="Manning G."/>
            <person name="Miller W.T."/>
            <person name="McGinnis W."/>
            <person name="Shapiro H."/>
            <person name="Tjian R."/>
            <person name="Grigoriev I.V."/>
            <person name="Rokhsar D."/>
        </authorList>
    </citation>
    <scope>NUCLEOTIDE SEQUENCE [LARGE SCALE GENOMIC DNA]</scope>
    <source>
        <strain evidence="7">MX1 / ATCC 50154</strain>
    </source>
</reference>
<evidence type="ECO:0000256" key="4">
    <source>
        <dbReference type="SAM" id="MobiDB-lite"/>
    </source>
</evidence>
<name>A9UTQ2_MONBE</name>
<feature type="region of interest" description="Disordered" evidence="4">
    <location>
        <begin position="90"/>
        <end position="288"/>
    </location>
</feature>
<dbReference type="Gene3D" id="2.30.30.140">
    <property type="match status" value="1"/>
</dbReference>
<dbReference type="GeneID" id="5888981"/>
<dbReference type="AlphaFoldDB" id="A9UTQ2"/>
<feature type="compositionally biased region" description="Low complexity" evidence="4">
    <location>
        <begin position="465"/>
        <end position="484"/>
    </location>
</feature>
<dbReference type="GO" id="GO:0005634">
    <property type="term" value="C:nucleus"/>
    <property type="evidence" value="ECO:0007669"/>
    <property type="project" value="UniProtKB-SubCell"/>
</dbReference>
<feature type="domain" description="TFIIS N-terminal" evidence="5">
    <location>
        <begin position="339"/>
        <end position="417"/>
    </location>
</feature>
<evidence type="ECO:0000313" key="7">
    <source>
        <dbReference type="Proteomes" id="UP000001357"/>
    </source>
</evidence>
<proteinExistence type="predicted"/>
<feature type="compositionally biased region" description="Acidic residues" evidence="4">
    <location>
        <begin position="230"/>
        <end position="239"/>
    </location>
</feature>
<evidence type="ECO:0000256" key="2">
    <source>
        <dbReference type="ARBA" id="ARBA00023242"/>
    </source>
</evidence>
<feature type="compositionally biased region" description="Polar residues" evidence="4">
    <location>
        <begin position="511"/>
        <end position="521"/>
    </location>
</feature>
<feature type="region of interest" description="Disordered" evidence="4">
    <location>
        <begin position="423"/>
        <end position="521"/>
    </location>
</feature>
<dbReference type="InterPro" id="IPR003617">
    <property type="entry name" value="TFIIS/CRSP70_N_sub"/>
</dbReference>
<feature type="compositionally biased region" description="Polar residues" evidence="4">
    <location>
        <begin position="211"/>
        <end position="222"/>
    </location>
</feature>
<dbReference type="RefSeq" id="XP_001743711.1">
    <property type="nucleotide sequence ID" value="XM_001743659.1"/>
</dbReference>
<dbReference type="SUPFAM" id="SSF63748">
    <property type="entry name" value="Tudor/PWWP/MBT"/>
    <property type="match status" value="1"/>
</dbReference>
<evidence type="ECO:0000256" key="3">
    <source>
        <dbReference type="PROSITE-ProRule" id="PRU00649"/>
    </source>
</evidence>
<comment type="subcellular location">
    <subcellularLocation>
        <location evidence="1 3">Nucleus</location>
    </subcellularLocation>
</comment>
<dbReference type="Pfam" id="PF08711">
    <property type="entry name" value="Med26"/>
    <property type="match status" value="1"/>
</dbReference>
<protein>
    <recommendedName>
        <fullName evidence="5">TFIIS N-terminal domain-containing protein</fullName>
    </recommendedName>
</protein>
<gene>
    <name evidence="6" type="ORF">MONBRDRAFT_31517</name>
</gene>
<feature type="compositionally biased region" description="Acidic residues" evidence="4">
    <location>
        <begin position="105"/>
        <end position="137"/>
    </location>
</feature>
<dbReference type="InterPro" id="IPR017923">
    <property type="entry name" value="TFIIS_N"/>
</dbReference>